<sequence length="70" mass="8205">MKSLCCFLWCGSYVTITIADYKETTSSHLEIKEEKKIHKKQENLEILTVRGYLPRAIWKKNNSLLNTLKC</sequence>
<feature type="signal peptide" evidence="1">
    <location>
        <begin position="1"/>
        <end position="19"/>
    </location>
</feature>
<keyword evidence="1" id="KW-0732">Signal</keyword>
<organism evidence="2 3">
    <name type="scientific">Clavelina lepadiformis</name>
    <name type="common">Light-bulb sea squirt</name>
    <name type="synonym">Ascidia lepadiformis</name>
    <dbReference type="NCBI Taxonomy" id="159417"/>
    <lineage>
        <taxon>Eukaryota</taxon>
        <taxon>Metazoa</taxon>
        <taxon>Chordata</taxon>
        <taxon>Tunicata</taxon>
        <taxon>Ascidiacea</taxon>
        <taxon>Aplousobranchia</taxon>
        <taxon>Clavelinidae</taxon>
        <taxon>Clavelina</taxon>
    </lineage>
</organism>
<evidence type="ECO:0000256" key="1">
    <source>
        <dbReference type="SAM" id="SignalP"/>
    </source>
</evidence>
<keyword evidence="3" id="KW-1185">Reference proteome</keyword>
<accession>A0ABP0GB74</accession>
<evidence type="ECO:0000313" key="3">
    <source>
        <dbReference type="Proteomes" id="UP001642483"/>
    </source>
</evidence>
<dbReference type="Proteomes" id="UP001642483">
    <property type="component" value="Unassembled WGS sequence"/>
</dbReference>
<protein>
    <submittedName>
        <fullName evidence="2">Uncharacterized protein</fullName>
    </submittedName>
</protein>
<feature type="chain" id="PRO_5045551740" evidence="1">
    <location>
        <begin position="20"/>
        <end position="70"/>
    </location>
</feature>
<evidence type="ECO:0000313" key="2">
    <source>
        <dbReference type="EMBL" id="CAK8688723.1"/>
    </source>
</evidence>
<comment type="caution">
    <text evidence="2">The sequence shown here is derived from an EMBL/GenBank/DDBJ whole genome shotgun (WGS) entry which is preliminary data.</text>
</comment>
<gene>
    <name evidence="2" type="ORF">CVLEPA_LOCUS20707</name>
</gene>
<proteinExistence type="predicted"/>
<name>A0ABP0GB74_CLALP</name>
<reference evidence="2 3" key="1">
    <citation type="submission" date="2024-02" db="EMBL/GenBank/DDBJ databases">
        <authorList>
            <person name="Daric V."/>
            <person name="Darras S."/>
        </authorList>
    </citation>
    <scope>NUCLEOTIDE SEQUENCE [LARGE SCALE GENOMIC DNA]</scope>
</reference>
<dbReference type="EMBL" id="CAWYQH010000108">
    <property type="protein sequence ID" value="CAK8688723.1"/>
    <property type="molecule type" value="Genomic_DNA"/>
</dbReference>